<name>M1DTR0_SOLTU</name>
<evidence type="ECO:0000313" key="3">
    <source>
        <dbReference type="Proteomes" id="UP000011115"/>
    </source>
</evidence>
<dbReference type="Proteomes" id="UP000011115">
    <property type="component" value="Unassembled WGS sequence"/>
</dbReference>
<feature type="compositionally biased region" description="Polar residues" evidence="1">
    <location>
        <begin position="1"/>
        <end position="14"/>
    </location>
</feature>
<accession>M1DTR0</accession>
<dbReference type="eggNOG" id="ENOG502R5IW">
    <property type="taxonomic scope" value="Eukaryota"/>
</dbReference>
<feature type="region of interest" description="Disordered" evidence="1">
    <location>
        <begin position="1"/>
        <end position="61"/>
    </location>
</feature>
<evidence type="ECO:0000313" key="2">
    <source>
        <dbReference type="EnsemblPlants" id="PGSC0003DMT400094246"/>
    </source>
</evidence>
<evidence type="ECO:0000256" key="1">
    <source>
        <dbReference type="SAM" id="MobiDB-lite"/>
    </source>
</evidence>
<dbReference type="HOGENOM" id="CLU_1879054_0_0_1"/>
<dbReference type="Gramene" id="PGSC0003DMT400094246">
    <property type="protein sequence ID" value="PGSC0003DMT400094246"/>
    <property type="gene ID" value="PGSC0003DMG400043817"/>
</dbReference>
<reference evidence="2" key="2">
    <citation type="submission" date="2015-06" db="UniProtKB">
        <authorList>
            <consortium name="EnsemblPlants"/>
        </authorList>
    </citation>
    <scope>IDENTIFICATION</scope>
    <source>
        <strain evidence="2">DM1-3 516 R44</strain>
    </source>
</reference>
<dbReference type="EnsemblPlants" id="PGSC0003DMT400094246">
    <property type="protein sequence ID" value="PGSC0003DMT400094246"/>
    <property type="gene ID" value="PGSC0003DMG400043817"/>
</dbReference>
<dbReference type="PaxDb" id="4113-PGSC0003DMT400094246"/>
<protein>
    <submittedName>
        <fullName evidence="2">Gag-pol polyprotein</fullName>
    </submittedName>
</protein>
<dbReference type="InParanoid" id="M1DTR0"/>
<reference evidence="3" key="1">
    <citation type="journal article" date="2011" name="Nature">
        <title>Genome sequence and analysis of the tuber crop potato.</title>
        <authorList>
            <consortium name="The Potato Genome Sequencing Consortium"/>
        </authorList>
    </citation>
    <scope>NUCLEOTIDE SEQUENCE [LARGE SCALE GENOMIC DNA]</scope>
    <source>
        <strain evidence="3">cv. DM1-3 516 R44</strain>
    </source>
</reference>
<organism evidence="2 3">
    <name type="scientific">Solanum tuberosum</name>
    <name type="common">Potato</name>
    <dbReference type="NCBI Taxonomy" id="4113"/>
    <lineage>
        <taxon>Eukaryota</taxon>
        <taxon>Viridiplantae</taxon>
        <taxon>Streptophyta</taxon>
        <taxon>Embryophyta</taxon>
        <taxon>Tracheophyta</taxon>
        <taxon>Spermatophyta</taxon>
        <taxon>Magnoliopsida</taxon>
        <taxon>eudicotyledons</taxon>
        <taxon>Gunneridae</taxon>
        <taxon>Pentapetalae</taxon>
        <taxon>asterids</taxon>
        <taxon>lamiids</taxon>
        <taxon>Solanales</taxon>
        <taxon>Solanaceae</taxon>
        <taxon>Solanoideae</taxon>
        <taxon>Solaneae</taxon>
        <taxon>Solanum</taxon>
    </lineage>
</organism>
<proteinExistence type="predicted"/>
<sequence>MADTGQTTASQGLDTATGGGTDKVPQVEVAHCETHGETSSQAPIDSLPLHKPPRATGLPAPPVVPHLVPSIPSDQDFKSVVYMLAQLVATQRQLVVPDVTRPSKEPGTSRVCEFLALNPPQVTGTDRREDRQHFVDQLHRIFRVMHASATELIELAAFRLLDVAVFLYES</sequence>
<dbReference type="AlphaFoldDB" id="M1DTR0"/>
<keyword evidence="3" id="KW-1185">Reference proteome</keyword>